<name>A0A553R8H0_9TELE</name>
<organism evidence="1 2">
    <name type="scientific">Danionella cerebrum</name>
    <dbReference type="NCBI Taxonomy" id="2873325"/>
    <lineage>
        <taxon>Eukaryota</taxon>
        <taxon>Metazoa</taxon>
        <taxon>Chordata</taxon>
        <taxon>Craniata</taxon>
        <taxon>Vertebrata</taxon>
        <taxon>Euteleostomi</taxon>
        <taxon>Actinopterygii</taxon>
        <taxon>Neopterygii</taxon>
        <taxon>Teleostei</taxon>
        <taxon>Ostariophysi</taxon>
        <taxon>Cypriniformes</taxon>
        <taxon>Danionidae</taxon>
        <taxon>Danioninae</taxon>
        <taxon>Danionella</taxon>
    </lineage>
</organism>
<proteinExistence type="predicted"/>
<protein>
    <submittedName>
        <fullName evidence="1">Uncharacterized protein</fullName>
    </submittedName>
</protein>
<evidence type="ECO:0000313" key="1">
    <source>
        <dbReference type="EMBL" id="TRY98477.1"/>
    </source>
</evidence>
<sequence length="206" mass="22729">MVTKRQAGSFENWWGMVMAFRGQYVLMNGDVVSGVGQAKSQISFHLHQDRETPFPNEIFGPVEELLAEAGVCSLCGSPPWPCDGEHLEICSRVQGASTSKSTYTTCVRKALEVLDSLRSEPTGRGIDVWSQMLNNEVEITSVEAAASSPNFLLEDRRLLLEDIACTYLYLIKFAKVAENPGGNITASQSDEGKHLMLKMPAISERR</sequence>
<reference evidence="1 2" key="1">
    <citation type="journal article" date="2019" name="Sci. Data">
        <title>Hybrid genome assembly and annotation of Danionella translucida.</title>
        <authorList>
            <person name="Kadobianskyi M."/>
            <person name="Schulze L."/>
            <person name="Schuelke M."/>
            <person name="Judkewitz B."/>
        </authorList>
    </citation>
    <scope>NUCLEOTIDE SEQUENCE [LARGE SCALE GENOMIC DNA]</scope>
    <source>
        <strain evidence="1 2">Bolton</strain>
    </source>
</reference>
<keyword evidence="2" id="KW-1185">Reference proteome</keyword>
<evidence type="ECO:0000313" key="2">
    <source>
        <dbReference type="Proteomes" id="UP000316079"/>
    </source>
</evidence>
<gene>
    <name evidence="1" type="ORF">DNTS_016629</name>
</gene>
<dbReference type="EMBL" id="SRMA01025161">
    <property type="protein sequence ID" value="TRY98477.1"/>
    <property type="molecule type" value="Genomic_DNA"/>
</dbReference>
<accession>A0A553R8H0</accession>
<dbReference type="AlphaFoldDB" id="A0A553R8H0"/>
<dbReference type="Proteomes" id="UP000316079">
    <property type="component" value="Unassembled WGS sequence"/>
</dbReference>
<comment type="caution">
    <text evidence="1">The sequence shown here is derived from an EMBL/GenBank/DDBJ whole genome shotgun (WGS) entry which is preliminary data.</text>
</comment>